<dbReference type="EMBL" id="MF417908">
    <property type="protein sequence ID" value="ASN70556.1"/>
    <property type="molecule type" value="Genomic_DNA"/>
</dbReference>
<organism evidence="1">
    <name type="scientific">uncultured Caudovirales phage</name>
    <dbReference type="NCBI Taxonomy" id="2100421"/>
    <lineage>
        <taxon>Viruses</taxon>
        <taxon>Duplodnaviria</taxon>
        <taxon>Heunggongvirae</taxon>
        <taxon>Uroviricota</taxon>
        <taxon>Caudoviricetes</taxon>
        <taxon>Peduoviridae</taxon>
        <taxon>Maltschvirus</taxon>
        <taxon>Maltschvirus maltsch</taxon>
    </lineage>
</organism>
<protein>
    <submittedName>
        <fullName evidence="1">Uncharacterized protein</fullName>
    </submittedName>
</protein>
<gene>
    <name evidence="1" type="ORF">10S1_53</name>
</gene>
<reference evidence="1" key="1">
    <citation type="submission" date="2017-06" db="EMBL/GenBank/DDBJ databases">
        <title>Novel phages from South African skin metaviromes.</title>
        <authorList>
            <person name="van Zyl L.J."/>
            <person name="Abrahams Y."/>
            <person name="Stander E.A."/>
            <person name="Kirby B.M."/>
            <person name="Clavaud C."/>
            <person name="Farcet C."/>
            <person name="Breton L."/>
            <person name="Trindade M.I."/>
        </authorList>
    </citation>
    <scope>NUCLEOTIDE SEQUENCE</scope>
</reference>
<sequence length="112" mass="13368">MAYEFESKLYANSVVHSITENVFIETGETKELKEVYKKAKAFDNYMVDLVKTVELYPHDYIKNSNFAKETYEFYMKSKEDFIKAYENEVGRKHELIHDIAEYDRILSDLEDE</sequence>
<accession>A0A2H4JDA6</accession>
<name>A0A2H4JDA6_9CAUD</name>
<proteinExistence type="predicted"/>
<evidence type="ECO:0000313" key="1">
    <source>
        <dbReference type="EMBL" id="ASN70556.1"/>
    </source>
</evidence>